<evidence type="ECO:0000313" key="2">
    <source>
        <dbReference type="Proteomes" id="UP000288587"/>
    </source>
</evidence>
<name>A0A437LE21_9BURK</name>
<dbReference type="AlphaFoldDB" id="A0A437LE21"/>
<dbReference type="Proteomes" id="UP000288587">
    <property type="component" value="Unassembled WGS sequence"/>
</dbReference>
<dbReference type="RefSeq" id="WP_127683635.1">
    <property type="nucleotide sequence ID" value="NZ_SACM01000004.1"/>
</dbReference>
<dbReference type="SUPFAM" id="SSF55729">
    <property type="entry name" value="Acyl-CoA N-acyltransferases (Nat)"/>
    <property type="match status" value="1"/>
</dbReference>
<evidence type="ECO:0000313" key="1">
    <source>
        <dbReference type="EMBL" id="RVT83671.1"/>
    </source>
</evidence>
<dbReference type="EMBL" id="SACM01000004">
    <property type="protein sequence ID" value="RVT83671.1"/>
    <property type="molecule type" value="Genomic_DNA"/>
</dbReference>
<dbReference type="InterPro" id="IPR016181">
    <property type="entry name" value="Acyl_CoA_acyltransferase"/>
</dbReference>
<proteinExistence type="predicted"/>
<organism evidence="1 2">
    <name type="scientific">Inhella crocodyli</name>
    <dbReference type="NCBI Taxonomy" id="2499851"/>
    <lineage>
        <taxon>Bacteria</taxon>
        <taxon>Pseudomonadati</taxon>
        <taxon>Pseudomonadota</taxon>
        <taxon>Betaproteobacteria</taxon>
        <taxon>Burkholderiales</taxon>
        <taxon>Sphaerotilaceae</taxon>
        <taxon>Inhella</taxon>
    </lineage>
</organism>
<comment type="caution">
    <text evidence="1">The sequence shown here is derived from an EMBL/GenBank/DDBJ whole genome shotgun (WGS) entry which is preliminary data.</text>
</comment>
<accession>A0A437LE21</accession>
<keyword evidence="2" id="KW-1185">Reference proteome</keyword>
<dbReference type="GO" id="GO:0016740">
    <property type="term" value="F:transferase activity"/>
    <property type="evidence" value="ECO:0007669"/>
    <property type="project" value="UniProtKB-KW"/>
</dbReference>
<reference evidence="1 2" key="1">
    <citation type="submission" date="2019-01" db="EMBL/GenBank/DDBJ databases">
        <authorList>
            <person name="Chen W.-M."/>
        </authorList>
    </citation>
    <scope>NUCLEOTIDE SEQUENCE [LARGE SCALE GENOMIC DNA]</scope>
    <source>
        <strain evidence="1 2">CCP-18</strain>
    </source>
</reference>
<protein>
    <submittedName>
        <fullName evidence="1">GNAT family N-acetyltransferase</fullName>
    </submittedName>
</protein>
<gene>
    <name evidence="1" type="ORF">EOD73_13930</name>
</gene>
<keyword evidence="1" id="KW-0808">Transferase</keyword>
<sequence>MRARWLALCREFGGWPTALLYCLHRGLQALSGGRVRIVPYVFFAQPVDNPLLVSIKPDPATVVRVVVGPDATVPPGPRPLAALRQRLQSGNECHVCEVKGEFAGTIWLGLGPHDEDEVRCRYVLPPRSVWDYDVYVAPRYRLGRTLARLWAAVDDNLAARDIAWTFSRISRFNPGSMGVHERLGARRVGTAWFLCFGAWELSWVPGRWGPRLSRQARPAITLRAPN</sequence>
<dbReference type="OrthoDB" id="8480611at2"/>
<dbReference type="Gene3D" id="3.40.630.30">
    <property type="match status" value="1"/>
</dbReference>